<comment type="caution">
    <text evidence="1">The sequence shown here is derived from an EMBL/GenBank/DDBJ whole genome shotgun (WGS) entry which is preliminary data.</text>
</comment>
<sequence>MHSTINWRVALPPPTAERHSCIYCAYAQARPSTGYGVAQLHIALVPSASSFPLWLFETSLLFRLHSSVRTFACCVLVASSDLRALRGLYEASSTFSPPVPLPLGGLDLFNPSS</sequence>
<name>A0A9D4V4J4_ADICA</name>
<reference evidence="1 2" key="1">
    <citation type="submission" date="2021-01" db="EMBL/GenBank/DDBJ databases">
        <title>Adiantum capillus-veneris genome.</title>
        <authorList>
            <person name="Fang Y."/>
            <person name="Liao Q."/>
        </authorList>
    </citation>
    <scope>NUCLEOTIDE SEQUENCE [LARGE SCALE GENOMIC DNA]</scope>
    <source>
        <strain evidence="1">H3</strain>
        <tissue evidence="1">Leaf</tissue>
    </source>
</reference>
<dbReference type="Proteomes" id="UP000886520">
    <property type="component" value="Chromosome 5"/>
</dbReference>
<gene>
    <name evidence="1" type="ORF">GOP47_0004992</name>
</gene>
<evidence type="ECO:0000313" key="1">
    <source>
        <dbReference type="EMBL" id="KAI5079513.1"/>
    </source>
</evidence>
<evidence type="ECO:0000313" key="2">
    <source>
        <dbReference type="Proteomes" id="UP000886520"/>
    </source>
</evidence>
<keyword evidence="2" id="KW-1185">Reference proteome</keyword>
<organism evidence="1 2">
    <name type="scientific">Adiantum capillus-veneris</name>
    <name type="common">Maidenhair fern</name>
    <dbReference type="NCBI Taxonomy" id="13818"/>
    <lineage>
        <taxon>Eukaryota</taxon>
        <taxon>Viridiplantae</taxon>
        <taxon>Streptophyta</taxon>
        <taxon>Embryophyta</taxon>
        <taxon>Tracheophyta</taxon>
        <taxon>Polypodiopsida</taxon>
        <taxon>Polypodiidae</taxon>
        <taxon>Polypodiales</taxon>
        <taxon>Pteridineae</taxon>
        <taxon>Pteridaceae</taxon>
        <taxon>Vittarioideae</taxon>
        <taxon>Adiantum</taxon>
    </lineage>
</organism>
<dbReference type="AlphaFoldDB" id="A0A9D4V4J4"/>
<proteinExistence type="predicted"/>
<accession>A0A9D4V4J4</accession>
<protein>
    <submittedName>
        <fullName evidence="1">Uncharacterized protein</fullName>
    </submittedName>
</protein>
<dbReference type="EMBL" id="JABFUD020000005">
    <property type="protein sequence ID" value="KAI5079513.1"/>
    <property type="molecule type" value="Genomic_DNA"/>
</dbReference>